<organism evidence="8 9">
    <name type="scientific">Symbiodinium necroappetens</name>
    <dbReference type="NCBI Taxonomy" id="1628268"/>
    <lineage>
        <taxon>Eukaryota</taxon>
        <taxon>Sar</taxon>
        <taxon>Alveolata</taxon>
        <taxon>Dinophyceae</taxon>
        <taxon>Suessiales</taxon>
        <taxon>Symbiodiniaceae</taxon>
        <taxon>Symbiodinium</taxon>
    </lineage>
</organism>
<dbReference type="Pfam" id="PF01593">
    <property type="entry name" value="Amino_oxidase"/>
    <property type="match status" value="1"/>
</dbReference>
<dbReference type="InterPro" id="IPR050703">
    <property type="entry name" value="Flavin_MAO"/>
</dbReference>
<dbReference type="SUPFAM" id="SSF51905">
    <property type="entry name" value="FAD/NAD(P)-binding domain"/>
    <property type="match status" value="1"/>
</dbReference>
<evidence type="ECO:0000256" key="3">
    <source>
        <dbReference type="ARBA" id="ARBA00023002"/>
    </source>
</evidence>
<keyword evidence="6" id="KW-0285">Flavoprotein</keyword>
<dbReference type="InterPro" id="IPR002937">
    <property type="entry name" value="Amino_oxidase"/>
</dbReference>
<dbReference type="PANTHER" id="PTHR43563">
    <property type="entry name" value="AMINE OXIDASE"/>
    <property type="match status" value="1"/>
</dbReference>
<keyword evidence="6" id="KW-0274">FAD</keyword>
<feature type="binding site" evidence="5">
    <location>
        <position position="335"/>
    </location>
    <ligand>
        <name>substrate</name>
    </ligand>
</feature>
<dbReference type="PANTHER" id="PTHR43563:SF1">
    <property type="entry name" value="AMINE OXIDASE [FLAVIN-CONTAINING] B"/>
    <property type="match status" value="1"/>
</dbReference>
<sequence>MGCPSKFSKLGNELADEVVGQTPDDVVEMGGEWLATGHHEALRLFKELGFEFFHRPFNTLSGVNNATTPPCRGACSVRVRSEDGWHSVSSPDAAVKLFPQEERQALQKAQDEMSKEVKNTPCHAPFSNPNASLWDSLSYDAFLKMALGLQHYPMAYNTLYDKADDAEALNQISALFVLWQLNCSGGVEGSGEEDYWRVRGGSQAPAIRMAAQLGGDLQLGAHVTAIHRRANSLYEVHSSKGVVVAKHVIVAGLTPSLISAIDFQPPLDGAMDQLLERMPVGTTMKYSMVYEKPWWRERGYLGKMIFLNTSAPSNYVHNCFDNSPYSWSRGVLTCFTEGAQNRAFLRLTDSEQKAVMQNILAEALGPTEEKMIEVLSKNWADDEYARGGYNIFFPPGVLSSFWPAAQRIYEQRLVG</sequence>
<comment type="caution">
    <text evidence="8">The sequence shown here is derived from an EMBL/GenBank/DDBJ whole genome shotgun (WGS) entry which is preliminary data.</text>
</comment>
<dbReference type="EMBL" id="CAJNJA010027290">
    <property type="protein sequence ID" value="CAE7573002.1"/>
    <property type="molecule type" value="Genomic_DNA"/>
</dbReference>
<gene>
    <name evidence="8" type="primary">MAOB</name>
    <name evidence="8" type="ORF">SNEC2469_LOCUS16729</name>
</gene>
<evidence type="ECO:0000313" key="9">
    <source>
        <dbReference type="Proteomes" id="UP000601435"/>
    </source>
</evidence>
<dbReference type="GO" id="GO:0097621">
    <property type="term" value="F:monoamine oxidase activity"/>
    <property type="evidence" value="ECO:0007669"/>
    <property type="project" value="UniProtKB-EC"/>
</dbReference>
<comment type="catalytic activity">
    <reaction evidence="4">
        <text>a secondary aliphatic amine + O2 + H2O = a primary amine + an aldehyde + H2O2</text>
        <dbReference type="Rhea" id="RHEA:26414"/>
        <dbReference type="ChEBI" id="CHEBI:15377"/>
        <dbReference type="ChEBI" id="CHEBI:15379"/>
        <dbReference type="ChEBI" id="CHEBI:16240"/>
        <dbReference type="ChEBI" id="CHEBI:17478"/>
        <dbReference type="ChEBI" id="CHEBI:58855"/>
        <dbReference type="ChEBI" id="CHEBI:65296"/>
        <dbReference type="EC" id="1.4.3.4"/>
    </reaction>
</comment>
<feature type="domain" description="Amine oxidase" evidence="7">
    <location>
        <begin position="24"/>
        <end position="405"/>
    </location>
</feature>
<evidence type="ECO:0000313" key="8">
    <source>
        <dbReference type="EMBL" id="CAE7573002.1"/>
    </source>
</evidence>
<proteinExistence type="inferred from homology"/>
<protein>
    <recommendedName>
        <fullName evidence="6">Amine oxidase</fullName>
        <ecNumber evidence="6">1.4.3.-</ecNumber>
    </recommendedName>
</protein>
<dbReference type="Gene3D" id="3.50.50.60">
    <property type="entry name" value="FAD/NAD(P)-binding domain"/>
    <property type="match status" value="1"/>
</dbReference>
<comment type="similarity">
    <text evidence="2 6">Belongs to the flavin monoamine oxidase family.</text>
</comment>
<evidence type="ECO:0000256" key="1">
    <source>
        <dbReference type="ARBA" id="ARBA00001974"/>
    </source>
</evidence>
<dbReference type="OrthoDB" id="420440at2759"/>
<dbReference type="InterPro" id="IPR036188">
    <property type="entry name" value="FAD/NAD-bd_sf"/>
</dbReference>
<dbReference type="PRINTS" id="PR00757">
    <property type="entry name" value="AMINEOXDASEF"/>
</dbReference>
<evidence type="ECO:0000256" key="5">
    <source>
        <dbReference type="PIRSR" id="PIRSR601613-1"/>
    </source>
</evidence>
<dbReference type="SUPFAM" id="SSF54373">
    <property type="entry name" value="FAD-linked reductases, C-terminal domain"/>
    <property type="match status" value="1"/>
</dbReference>
<evidence type="ECO:0000256" key="4">
    <source>
        <dbReference type="ARBA" id="ARBA00048448"/>
    </source>
</evidence>
<evidence type="ECO:0000259" key="7">
    <source>
        <dbReference type="Pfam" id="PF01593"/>
    </source>
</evidence>
<reference evidence="8" key="1">
    <citation type="submission" date="2021-02" db="EMBL/GenBank/DDBJ databases">
        <authorList>
            <person name="Dougan E. K."/>
            <person name="Rhodes N."/>
            <person name="Thang M."/>
            <person name="Chan C."/>
        </authorList>
    </citation>
    <scope>NUCLEOTIDE SEQUENCE</scope>
</reference>
<evidence type="ECO:0000256" key="6">
    <source>
        <dbReference type="RuleBase" id="RU362067"/>
    </source>
</evidence>
<accession>A0A812UEL0</accession>
<dbReference type="Proteomes" id="UP000601435">
    <property type="component" value="Unassembled WGS sequence"/>
</dbReference>
<dbReference type="Gene3D" id="3.90.660.10">
    <property type="match status" value="1"/>
</dbReference>
<dbReference type="InterPro" id="IPR001613">
    <property type="entry name" value="Flavin_amine_oxidase"/>
</dbReference>
<feature type="binding site" evidence="5">
    <location>
        <position position="223"/>
    </location>
    <ligand>
        <name>FAD</name>
        <dbReference type="ChEBI" id="CHEBI:57692"/>
    </ligand>
</feature>
<comment type="cofactor">
    <cofactor evidence="1 6">
        <name>FAD</name>
        <dbReference type="ChEBI" id="CHEBI:57692"/>
    </cofactor>
</comment>
<evidence type="ECO:0000256" key="2">
    <source>
        <dbReference type="ARBA" id="ARBA00005995"/>
    </source>
</evidence>
<dbReference type="EC" id="1.4.3.-" evidence="6"/>
<keyword evidence="9" id="KW-1185">Reference proteome</keyword>
<dbReference type="Gene3D" id="1.10.405.10">
    <property type="entry name" value="Guanine Nucleotide Dissociation Inhibitor, domain 1"/>
    <property type="match status" value="1"/>
</dbReference>
<keyword evidence="3 6" id="KW-0560">Oxidoreductase</keyword>
<name>A0A812UEL0_9DINO</name>
<dbReference type="AlphaFoldDB" id="A0A812UEL0"/>